<dbReference type="NCBIfam" id="TIGR03891">
    <property type="entry name" value="thiopep_ocin"/>
    <property type="match status" value="1"/>
</dbReference>
<dbReference type="Pfam" id="PF14028">
    <property type="entry name" value="Lant_dehydr_C"/>
    <property type="match status" value="1"/>
</dbReference>
<comment type="caution">
    <text evidence="3">The sequence shown here is derived from an EMBL/GenBank/DDBJ whole genome shotgun (WGS) entry which is preliminary data.</text>
</comment>
<evidence type="ECO:0000259" key="1">
    <source>
        <dbReference type="Pfam" id="PF04738"/>
    </source>
</evidence>
<feature type="domain" description="Lantibiotic dehydratase N-terminal" evidence="1">
    <location>
        <begin position="39"/>
        <end position="666"/>
    </location>
</feature>
<dbReference type="Pfam" id="PF04738">
    <property type="entry name" value="Lant_dehydr_N"/>
    <property type="match status" value="1"/>
</dbReference>
<dbReference type="Proteomes" id="UP000598297">
    <property type="component" value="Unassembled WGS sequence"/>
</dbReference>
<organism evidence="3 4">
    <name type="scientific">Streptomyces boluensis</name>
    <dbReference type="NCBI Taxonomy" id="1775135"/>
    <lineage>
        <taxon>Bacteria</taxon>
        <taxon>Bacillati</taxon>
        <taxon>Actinomycetota</taxon>
        <taxon>Actinomycetes</taxon>
        <taxon>Kitasatosporales</taxon>
        <taxon>Streptomycetaceae</taxon>
        <taxon>Streptomyces</taxon>
    </lineage>
</organism>
<dbReference type="AlphaFoldDB" id="A0A964XKK9"/>
<dbReference type="OrthoDB" id="1273722at2"/>
<gene>
    <name evidence="3" type="ORF">GUY60_07065</name>
</gene>
<dbReference type="EMBL" id="JAAAHS010000032">
    <property type="protein sequence ID" value="NBE51186.1"/>
    <property type="molecule type" value="Genomic_DNA"/>
</dbReference>
<evidence type="ECO:0000259" key="2">
    <source>
        <dbReference type="Pfam" id="PF14028"/>
    </source>
</evidence>
<keyword evidence="4" id="KW-1185">Reference proteome</keyword>
<accession>A0A964XKK9</accession>
<feature type="domain" description="Thiopeptide-type bacteriocin biosynthesis" evidence="2">
    <location>
        <begin position="731"/>
        <end position="980"/>
    </location>
</feature>
<proteinExistence type="predicted"/>
<reference evidence="3" key="1">
    <citation type="submission" date="2020-01" db="EMBL/GenBank/DDBJ databases">
        <title>Whole-genome analyses of novel actinobacteria.</title>
        <authorList>
            <person name="Sahin N."/>
        </authorList>
    </citation>
    <scope>NUCLEOTIDE SEQUENCE</scope>
    <source>
        <strain evidence="3">YC537</strain>
    </source>
</reference>
<sequence>MIRASVFPLNCAAPTWPGESASTEQVTEWIEHVWADDPRAEAISHASPLLASAVREVVAGTARPSRARRTGRSLARYLLRMRYRATPFGLFAGPAVAHTGQEAHVHWGHADRAFAHASAAWLHEITTAFERDPAVLHYLTVVADPGHIVRGSRITVLNQPGSEGPTDTSLRRTRAGEAALKLARHPIPAHVLMAKLGIEHPEAPKAAIEDMVRNLVAHRVLLTELRAPMTCPDALGYLVTRLEESGTDVPAVTRLRSIQGLLEQHDRAPAEEQPKLREQVTAAMSTLTGVTDRTLMVNIRPDADIILPQHVAREAERALDLMTRITPYPHGSAAWTDYRSRFLERYSMGTVVPVRELTDPDTGLGFPVGYRGTVLPRPVLATSPRDEHLLRLAQDAALTDQREIVLTEEDIDALSLGEPTAVPAHVELCFSVLAQSTRALTEGRFTLSTVGLSLAAGTLTGRFLPMLDPADQARMAAEYNALPTLTEDAVRVQLSSPPLKGQTYNVARAPLTAPEALAIGEYNPDATIELDDLGVVADAGRLYLVSLSTGRCLEPSVMSAVELSTATHPLVRFLCEVHRSHAAILAPFAWGAAATLPFLPEVRFGRTILSAACWRLRARDLDDPECWEQDFINWRIQYGVPRAVYVGSSDQQLRLDLDLSAHRDLLRAELDHHRVLSLHEAPEESAYGWIGRAHEVTMCFAAAQTATPPPTRYAVARRDAGRLPGATDDAYLKVYGSEARAPEVLTTHLPRLLDELETSPEAWFIRYADPEPHLRIRLPLPSPNAFGDAARTVAEWADELRDEGLIQRVQWDTYLPETGRYGSGAELAVAERYFAADTAAALAQMRLGLSPELRPAITAGSYVDIATGFLGSPAAGHSWLVQHLLRSDGVTAPRHTQALVLRLTESADAGPALTGLPGGDTVRDAWQRRRDALARYHQALDAAGLDPSGVLPSLLHMHHNRVAGIDRDAEALCRRMARAAALSWSVRHKGAER</sequence>
<name>A0A964XKK9_9ACTN</name>
<protein>
    <submittedName>
        <fullName evidence="3">Bacteriocin biosynthesis protein</fullName>
    </submittedName>
</protein>
<evidence type="ECO:0000313" key="4">
    <source>
        <dbReference type="Proteomes" id="UP000598297"/>
    </source>
</evidence>
<evidence type="ECO:0000313" key="3">
    <source>
        <dbReference type="EMBL" id="NBE51186.1"/>
    </source>
</evidence>
<dbReference type="InterPro" id="IPR006827">
    <property type="entry name" value="Lant_deHydtase_N"/>
</dbReference>
<dbReference type="InterPro" id="IPR023809">
    <property type="entry name" value="Thiopep_bacteriocin_synth_dom"/>
</dbReference>